<name>A0A225SMK0_9BURK</name>
<dbReference type="Gene3D" id="1.10.530.10">
    <property type="match status" value="1"/>
</dbReference>
<organism evidence="1 2">
    <name type="scientific">Herbaspirillum aquaticum</name>
    <dbReference type="NCBI Taxonomy" id="568783"/>
    <lineage>
        <taxon>Bacteria</taxon>
        <taxon>Pseudomonadati</taxon>
        <taxon>Pseudomonadota</taxon>
        <taxon>Betaproteobacteria</taxon>
        <taxon>Burkholderiales</taxon>
        <taxon>Oxalobacteraceae</taxon>
        <taxon>Herbaspirillum</taxon>
    </lineage>
</organism>
<reference evidence="1 2" key="1">
    <citation type="journal article" date="2010" name="Int. J. Syst. Evol. Microbiol.">
        <title>Reclassification of Herbaspirillum putei as a later heterotypic synonym of Herbaspirillum huttiense, with the description of H. huttiense subsp. huttiense subsp. nov. and H. huttiense subsp. putei subsp. nov., comb. nov., and description of Herbaspirillum aquaticum sp. nov.</title>
        <authorList>
            <person name="Dobritsa A.P."/>
            <person name="Reddy M.C."/>
            <person name="Samadpour M."/>
        </authorList>
    </citation>
    <scope>NUCLEOTIDE SEQUENCE [LARGE SCALE GENOMIC DNA]</scope>
    <source>
        <strain evidence="1 2">IEH 4430</strain>
    </source>
</reference>
<evidence type="ECO:0000313" key="1">
    <source>
        <dbReference type="EMBL" id="OWY32204.1"/>
    </source>
</evidence>
<evidence type="ECO:0000313" key="2">
    <source>
        <dbReference type="Proteomes" id="UP000214747"/>
    </source>
</evidence>
<dbReference type="EMBL" id="NJGV01000028">
    <property type="protein sequence ID" value="OWY32204.1"/>
    <property type="molecule type" value="Genomic_DNA"/>
</dbReference>
<dbReference type="AlphaFoldDB" id="A0A225SMK0"/>
<sequence length="154" mass="16832">MDNRKAFLDTLAFSEIGAALLKVSDNGYNVIVGSTPWKPILFNSYADHPRRLIALNPTLSSTAAGRYQLLARYFDAYKKQLNLPDFSPTSQDAIALQQIKERGALADVDAGRFDIAVSKVRNIWASLPGAGYGQRENKLEILRAQFAAAGGMLA</sequence>
<dbReference type="GO" id="GO:0044659">
    <property type="term" value="P:viral release from host cell by cytolysis"/>
    <property type="evidence" value="ECO:0007669"/>
    <property type="project" value="InterPro"/>
</dbReference>
<dbReference type="GO" id="GO:0009253">
    <property type="term" value="P:peptidoglycan catabolic process"/>
    <property type="evidence" value="ECO:0007669"/>
    <property type="project" value="InterPro"/>
</dbReference>
<protein>
    <submittedName>
        <fullName evidence="1">Glycoside hydrolase</fullName>
    </submittedName>
</protein>
<dbReference type="SUPFAM" id="SSF53955">
    <property type="entry name" value="Lysozyme-like"/>
    <property type="match status" value="1"/>
</dbReference>
<accession>A0A225SMK0</accession>
<dbReference type="InterPro" id="IPR034691">
    <property type="entry name" value="Endolysin_lambda_type"/>
</dbReference>
<keyword evidence="1" id="KW-0378">Hydrolase</keyword>
<dbReference type="InterPro" id="IPR023346">
    <property type="entry name" value="Lysozyme-like_dom_sf"/>
</dbReference>
<comment type="caution">
    <text evidence="1">The sequence shown here is derived from an EMBL/GenBank/DDBJ whole genome shotgun (WGS) entry which is preliminary data.</text>
</comment>
<dbReference type="GO" id="GO:0003796">
    <property type="term" value="F:lysozyme activity"/>
    <property type="evidence" value="ECO:0007669"/>
    <property type="project" value="InterPro"/>
</dbReference>
<dbReference type="HAMAP" id="MF_04109">
    <property type="entry name" value="ENDOLYSIN_LAMBDA"/>
    <property type="match status" value="1"/>
</dbReference>
<dbReference type="Proteomes" id="UP000214747">
    <property type="component" value="Unassembled WGS sequence"/>
</dbReference>
<dbReference type="CDD" id="cd00736">
    <property type="entry name" value="lambda_lys-like"/>
    <property type="match status" value="1"/>
</dbReference>
<keyword evidence="2" id="KW-1185">Reference proteome</keyword>
<proteinExistence type="inferred from homology"/>
<gene>
    <name evidence="1" type="ORF">CEJ45_22115</name>
</gene>
<dbReference type="RefSeq" id="WP_088757208.1">
    <property type="nucleotide sequence ID" value="NZ_NJGV01000028.1"/>
</dbReference>